<dbReference type="SUPFAM" id="SSF51126">
    <property type="entry name" value="Pectin lyase-like"/>
    <property type="match status" value="1"/>
</dbReference>
<dbReference type="EMBL" id="JACDUR010000008">
    <property type="protein sequence ID" value="MBA2896113.1"/>
    <property type="molecule type" value="Genomic_DNA"/>
</dbReference>
<dbReference type="InterPro" id="IPR012334">
    <property type="entry name" value="Pectin_lyas_fold"/>
</dbReference>
<reference evidence="3 4" key="1">
    <citation type="submission" date="2020-07" db="EMBL/GenBank/DDBJ databases">
        <title>Genomic Encyclopedia of Type Strains, Phase IV (KMG-IV): sequencing the most valuable type-strain genomes for metagenomic binning, comparative biology and taxonomic classification.</title>
        <authorList>
            <person name="Goeker M."/>
        </authorList>
    </citation>
    <scope>NUCLEOTIDE SEQUENCE [LARGE SCALE GENOMIC DNA]</scope>
    <source>
        <strain evidence="3 4">DSM 45533</strain>
    </source>
</reference>
<keyword evidence="4" id="KW-1185">Reference proteome</keyword>
<dbReference type="Proteomes" id="UP000530928">
    <property type="component" value="Unassembled WGS sequence"/>
</dbReference>
<evidence type="ECO:0000256" key="1">
    <source>
        <dbReference type="SAM" id="SignalP"/>
    </source>
</evidence>
<dbReference type="Gene3D" id="2.160.20.10">
    <property type="entry name" value="Single-stranded right-handed beta-helix, Pectin lyase-like"/>
    <property type="match status" value="1"/>
</dbReference>
<proteinExistence type="predicted"/>
<dbReference type="InterPro" id="IPR006311">
    <property type="entry name" value="TAT_signal"/>
</dbReference>
<evidence type="ECO:0000313" key="4">
    <source>
        <dbReference type="Proteomes" id="UP000530928"/>
    </source>
</evidence>
<dbReference type="PROSITE" id="PS51318">
    <property type="entry name" value="TAT"/>
    <property type="match status" value="1"/>
</dbReference>
<name>A0A7W0CRQ6_9ACTN</name>
<protein>
    <recommendedName>
        <fullName evidence="2">Right handed beta helix domain-containing protein</fullName>
    </recommendedName>
</protein>
<dbReference type="InterPro" id="IPR006626">
    <property type="entry name" value="PbH1"/>
</dbReference>
<dbReference type="AlphaFoldDB" id="A0A7W0CRQ6"/>
<feature type="signal peptide" evidence="1">
    <location>
        <begin position="1"/>
        <end position="30"/>
    </location>
</feature>
<accession>A0A7W0CRQ6</accession>
<sequence>MSHPPLRRRAVLLGAAAVAAAGALPLPARAAAYPVINLKTDCGAKGDGVGNDTGALQRAVEKITAAGGGTLDIPAGVYKIGGQNQGRVAGQPYYRYWTMLEFKNLAFLHIRGSAGAVLRLAAGLHYGSFNPDDGTAQAPPAGEDYNELYRARVGAMIQVEDSSDVTIENLELDGRNGTLVLGGRWGDTGIQATATGMRLLRNTNVTISDVHTHHHGLDGLTIGYGGLTTADPPKPHTVTGVRSEYNGRQGLSWTGGNSLTVTDSQFNHTGRGAVRSAPTSGLDIEAESSVCRNGLFTRCEFVDNGGPGVIATNGDGGYTRFEGCTFWGTTTWSAYTNKPGLVFKWSNFYGRNNLGYGGADAALATKYADCLFEDRPWTNGQVYRDGYLVTDEASADSGQNVQFADCRFVARQVRSVWTNTDTKVKTFLRCTFDHRYAGVAEGGIQSHPWGARFVACAFTESTGTTTSRWYVHLNGVVVDPSPDGTPTTVAGPTVRWGSPTGAVGVIPVGTYG</sequence>
<evidence type="ECO:0000313" key="3">
    <source>
        <dbReference type="EMBL" id="MBA2896113.1"/>
    </source>
</evidence>
<dbReference type="Pfam" id="PF13229">
    <property type="entry name" value="Beta_helix"/>
    <property type="match status" value="1"/>
</dbReference>
<dbReference type="SMART" id="SM00710">
    <property type="entry name" value="PbH1"/>
    <property type="match status" value="5"/>
</dbReference>
<dbReference type="InterPro" id="IPR039448">
    <property type="entry name" value="Beta_helix"/>
</dbReference>
<evidence type="ECO:0000259" key="2">
    <source>
        <dbReference type="Pfam" id="PF13229"/>
    </source>
</evidence>
<dbReference type="RefSeq" id="WP_181614836.1">
    <property type="nucleotide sequence ID" value="NZ_BAABAM010000007.1"/>
</dbReference>
<feature type="domain" description="Right handed beta helix" evidence="2">
    <location>
        <begin position="157"/>
        <end position="326"/>
    </location>
</feature>
<comment type="caution">
    <text evidence="3">The sequence shown here is derived from an EMBL/GenBank/DDBJ whole genome shotgun (WGS) entry which is preliminary data.</text>
</comment>
<feature type="chain" id="PRO_5030769342" description="Right handed beta helix domain-containing protein" evidence="1">
    <location>
        <begin position="31"/>
        <end position="512"/>
    </location>
</feature>
<keyword evidence="1" id="KW-0732">Signal</keyword>
<dbReference type="InterPro" id="IPR011050">
    <property type="entry name" value="Pectin_lyase_fold/virulence"/>
</dbReference>
<organism evidence="3 4">
    <name type="scientific">Nonomuraea soli</name>
    <dbReference type="NCBI Taxonomy" id="1032476"/>
    <lineage>
        <taxon>Bacteria</taxon>
        <taxon>Bacillati</taxon>
        <taxon>Actinomycetota</taxon>
        <taxon>Actinomycetes</taxon>
        <taxon>Streptosporangiales</taxon>
        <taxon>Streptosporangiaceae</taxon>
        <taxon>Nonomuraea</taxon>
    </lineage>
</organism>
<gene>
    <name evidence="3" type="ORF">HNR30_007504</name>
</gene>